<proteinExistence type="predicted"/>
<evidence type="ECO:0008006" key="3">
    <source>
        <dbReference type="Google" id="ProtNLM"/>
    </source>
</evidence>
<dbReference type="RefSeq" id="YP_009480709.1">
    <property type="nucleotide sequence ID" value="NC_037665.1"/>
</dbReference>
<dbReference type="GeneID" id="36841168"/>
<evidence type="ECO:0000256" key="1">
    <source>
        <dbReference type="SAM" id="MobiDB-lite"/>
    </source>
</evidence>
<sequence>MLPAGDATQPHTRPCAEAPTKRCPTLVRSGEAPKCSVRFMNTLGDFAAVLDAHDAFRPGVCGPAPRHAGAQVARTDADGRGPTLDAVARALVPETHRWVVDALVAAAAGGHVDAFDGAYSAATALPRQTQWPLGHGHASGYVDACTTDAYQAAALLVETLAQLAVDGDHVAILDRLASASLFGAGPLDLTDIALMRRAFRAASLGSIVHLHHNNNSTNPAHMGTRACCDIAMGDDAWRLPSHHVIEWARRHNCGAYRPCTKEDVAHAIRDGRATMLAWMLNNGAPHPQRGALWHAVAEAACAGHVATIDIVVGQARLLSCNWPVLIGASRGGHTTLIDWMLEPGRLPRCSCDPLPRDTLQAVLFTALSCNRQNVIEWVAARDPSLFDADVVWRAIATGSIEMVRTVEAVATAPFDWQSALLLILARSGPSLLDHALARGAKVDGALIASALPISDTHMIDYLCRAAGDEVMQCAVNLAFVMHGVRAVPFARAVAVRLPHLAFGQAIFHPHPPVPRPCECAACTDETASHNTADVASLPVPPCIDGNDTSGTAQTVGLTPPPPPQQQQQQ</sequence>
<dbReference type="EMBL" id="MG011691">
    <property type="protein sequence ID" value="AVK76713.1"/>
    <property type="molecule type" value="Genomic_DNA"/>
</dbReference>
<reference evidence="2" key="1">
    <citation type="journal article" date="2018" name="Nat. Commun.">
        <title>Diversity and evolution of the emerging Pandoraviridae family.</title>
        <authorList>
            <person name="Legendre M."/>
            <person name="Fabre E."/>
            <person name="Poirot O."/>
            <person name="Jeudy S."/>
            <person name="Lartigue A."/>
            <person name="Alempic J.M."/>
            <person name="Beucher L."/>
            <person name="Philippe N."/>
            <person name="Bertaux L."/>
            <person name="Christo-Foroux E."/>
            <person name="Labadie K."/>
            <person name="Coute Y."/>
            <person name="Abergel C."/>
            <person name="Claverie J.M."/>
        </authorList>
    </citation>
    <scope>NUCLEOTIDE SEQUENCE [LARGE SCALE GENOMIC DNA]</scope>
    <source>
        <strain evidence="2">Macleodensis</strain>
    </source>
</reference>
<organism evidence="2">
    <name type="scientific">Pandoravirus macleodensis</name>
    <dbReference type="NCBI Taxonomy" id="2107707"/>
    <lineage>
        <taxon>Viruses</taxon>
        <taxon>Pandoravirus</taxon>
    </lineage>
</organism>
<evidence type="ECO:0000313" key="2">
    <source>
        <dbReference type="EMBL" id="AVK76713.1"/>
    </source>
</evidence>
<name>A0A2U7UE53_9VIRU</name>
<accession>A0A2U7UE53</accession>
<feature type="region of interest" description="Disordered" evidence="1">
    <location>
        <begin position="533"/>
        <end position="569"/>
    </location>
</feature>
<dbReference type="PANTHER" id="PTHR46586">
    <property type="entry name" value="ANKYRIN REPEAT-CONTAINING PROTEIN"/>
    <property type="match status" value="1"/>
</dbReference>
<dbReference type="KEGG" id="vg:36841168"/>
<dbReference type="Proteomes" id="UP000249758">
    <property type="component" value="Segment"/>
</dbReference>
<gene>
    <name evidence="2" type="ORF">pmac_cds_25</name>
</gene>
<dbReference type="InterPro" id="IPR052050">
    <property type="entry name" value="SecEffector_AnkRepeat"/>
</dbReference>
<feature type="compositionally biased region" description="Pro residues" evidence="1">
    <location>
        <begin position="558"/>
        <end position="569"/>
    </location>
</feature>
<dbReference type="PANTHER" id="PTHR46586:SF3">
    <property type="entry name" value="ANKYRIN REPEAT-CONTAINING PROTEIN"/>
    <property type="match status" value="1"/>
</dbReference>
<protein>
    <recommendedName>
        <fullName evidence="3">Ankyrin repeat domain containing protein</fullName>
    </recommendedName>
</protein>
<feature type="compositionally biased region" description="Polar residues" evidence="1">
    <location>
        <begin position="546"/>
        <end position="556"/>
    </location>
</feature>